<name>A0A963YU86_9PROT</name>
<reference evidence="1" key="2">
    <citation type="submission" date="2021-01" db="EMBL/GenBank/DDBJ databases">
        <authorList>
            <person name="Mieszkin S."/>
            <person name="Pouder E."/>
            <person name="Alain K."/>
        </authorList>
    </citation>
    <scope>NUCLEOTIDE SEQUENCE</scope>
    <source>
        <strain evidence="1">HW T2.11</strain>
    </source>
</reference>
<dbReference type="Proteomes" id="UP000708298">
    <property type="component" value="Unassembled WGS sequence"/>
</dbReference>
<dbReference type="RefSeq" id="WP_227322478.1">
    <property type="nucleotide sequence ID" value="NZ_JAESVB010000008.1"/>
</dbReference>
<comment type="caution">
    <text evidence="1">The sequence shown here is derived from an EMBL/GenBank/DDBJ whole genome shotgun (WGS) entry which is preliminary data.</text>
</comment>
<protein>
    <recommendedName>
        <fullName evidence="3">Dihydrodipicolinate synthase family protein</fullName>
    </recommendedName>
</protein>
<proteinExistence type="predicted"/>
<dbReference type="AlphaFoldDB" id="A0A963YU86"/>
<dbReference type="Gene3D" id="3.20.20.70">
    <property type="entry name" value="Aldolase class I"/>
    <property type="match status" value="1"/>
</dbReference>
<evidence type="ECO:0008006" key="3">
    <source>
        <dbReference type="Google" id="ProtNLM"/>
    </source>
</evidence>
<dbReference type="EMBL" id="JAESVB010000008">
    <property type="protein sequence ID" value="MCB8876819.1"/>
    <property type="molecule type" value="Genomic_DNA"/>
</dbReference>
<dbReference type="InterPro" id="IPR013785">
    <property type="entry name" value="Aldolase_TIM"/>
</dbReference>
<organism evidence="1 2">
    <name type="scientific">Acidisoma silvae</name>
    <dbReference type="NCBI Taxonomy" id="2802396"/>
    <lineage>
        <taxon>Bacteria</taxon>
        <taxon>Pseudomonadati</taxon>
        <taxon>Pseudomonadota</taxon>
        <taxon>Alphaproteobacteria</taxon>
        <taxon>Acetobacterales</taxon>
        <taxon>Acidocellaceae</taxon>
        <taxon>Acidisoma</taxon>
    </lineage>
</organism>
<dbReference type="SUPFAM" id="SSF51569">
    <property type="entry name" value="Aldolase"/>
    <property type="match status" value="1"/>
</dbReference>
<sequence>MKLLDPSARRVFLIAPTPFQVNGALALDDIPRMVDFFLARGVSGFTILGMMGETVKLTEAESRAVTAVWHSSRRRCPRYGCSLRGC</sequence>
<gene>
    <name evidence="1" type="ORF">ASILVAE211_16625</name>
</gene>
<accession>A0A963YU86</accession>
<evidence type="ECO:0000313" key="2">
    <source>
        <dbReference type="Proteomes" id="UP000708298"/>
    </source>
</evidence>
<evidence type="ECO:0000313" key="1">
    <source>
        <dbReference type="EMBL" id="MCB8876819.1"/>
    </source>
</evidence>
<keyword evidence="2" id="KW-1185">Reference proteome</keyword>
<reference evidence="1" key="1">
    <citation type="journal article" date="2021" name="Microorganisms">
        <title>Acidisoma silvae sp. nov. and Acidisomacellulosilytica sp. nov., Two Acidophilic Bacteria Isolated from Decaying Wood, Hydrolyzing Cellulose and Producing Poly-3-hydroxybutyrate.</title>
        <authorList>
            <person name="Mieszkin S."/>
            <person name="Pouder E."/>
            <person name="Uroz S."/>
            <person name="Simon-Colin C."/>
            <person name="Alain K."/>
        </authorList>
    </citation>
    <scope>NUCLEOTIDE SEQUENCE</scope>
    <source>
        <strain evidence="1">HW T2.11</strain>
    </source>
</reference>